<organism evidence="2 3">
    <name type="scientific">Ruegeria atlantica</name>
    <dbReference type="NCBI Taxonomy" id="81569"/>
    <lineage>
        <taxon>Bacteria</taxon>
        <taxon>Pseudomonadati</taxon>
        <taxon>Pseudomonadota</taxon>
        <taxon>Alphaproteobacteria</taxon>
        <taxon>Rhodobacterales</taxon>
        <taxon>Roseobacteraceae</taxon>
        <taxon>Ruegeria</taxon>
    </lineage>
</organism>
<feature type="transmembrane region" description="Helical" evidence="1">
    <location>
        <begin position="217"/>
        <end position="239"/>
    </location>
</feature>
<name>A0ABX1WCZ0_9RHOB</name>
<comment type="caution">
    <text evidence="2">The sequence shown here is derived from an EMBL/GenBank/DDBJ whole genome shotgun (WGS) entry which is preliminary data.</text>
</comment>
<keyword evidence="3" id="KW-1185">Reference proteome</keyword>
<gene>
    <name evidence="2" type="ORF">GS617_12785</name>
</gene>
<evidence type="ECO:0000313" key="2">
    <source>
        <dbReference type="EMBL" id="NOD31153.1"/>
    </source>
</evidence>
<feature type="transmembrane region" description="Helical" evidence="1">
    <location>
        <begin position="41"/>
        <end position="74"/>
    </location>
</feature>
<feature type="transmembrane region" description="Helical" evidence="1">
    <location>
        <begin position="94"/>
        <end position="113"/>
    </location>
</feature>
<protein>
    <submittedName>
        <fullName evidence="2">Uncharacterized protein</fullName>
    </submittedName>
</protein>
<keyword evidence="1" id="KW-0812">Transmembrane</keyword>
<keyword evidence="1" id="KW-1133">Transmembrane helix</keyword>
<dbReference type="RefSeq" id="WP_171363763.1">
    <property type="nucleotide sequence ID" value="NZ_WVQY01000004.1"/>
</dbReference>
<evidence type="ECO:0000256" key="1">
    <source>
        <dbReference type="SAM" id="Phobius"/>
    </source>
</evidence>
<reference evidence="2 3" key="1">
    <citation type="submission" date="2019-12" db="EMBL/GenBank/DDBJ databases">
        <title>Ruegeria JWLKs population differentiation of coral mucus and skeleton niches.</title>
        <authorList>
            <person name="Luo D."/>
        </authorList>
    </citation>
    <scope>NUCLEOTIDE SEQUENCE [LARGE SCALE GENOMIC DNA]</scope>
    <source>
        <strain evidence="2 3">HKCCD6238</strain>
    </source>
</reference>
<dbReference type="EMBL" id="WVQY01000004">
    <property type="protein sequence ID" value="NOD31153.1"/>
    <property type="molecule type" value="Genomic_DNA"/>
</dbReference>
<dbReference type="Proteomes" id="UP000599383">
    <property type="component" value="Unassembled WGS sequence"/>
</dbReference>
<accession>A0ABX1WCZ0</accession>
<feature type="transmembrane region" description="Helical" evidence="1">
    <location>
        <begin position="6"/>
        <end position="29"/>
    </location>
</feature>
<feature type="transmembrane region" description="Helical" evidence="1">
    <location>
        <begin position="176"/>
        <end position="196"/>
    </location>
</feature>
<feature type="transmembrane region" description="Helical" evidence="1">
    <location>
        <begin position="134"/>
        <end position="156"/>
    </location>
</feature>
<proteinExistence type="predicted"/>
<evidence type="ECO:0000313" key="3">
    <source>
        <dbReference type="Proteomes" id="UP000599383"/>
    </source>
</evidence>
<keyword evidence="1" id="KW-0472">Membrane</keyword>
<sequence length="245" mass="26708">MSSIWAVGIPILLVDVANPVLLVAIAYALTRSRPIAKSYALIFGHTLAYFLMGILIVYGFVYFLMGSLIANGLAELFAPVVDFVVKGFVDPTRINFIIGFILGLVLLGFAVRMSTSAQIEKQSTRSEVSKQKEGLFPSFMMGVTICVLSMPFSVPYFGFINELFSFNVESKALGLLIYNLLYALPYVLIPFAYAVIGQSIVAKLEAFITFLGSTASWFIPLLFGVLGLAFIADAIKYFLTGSGLV</sequence>